<gene>
    <name evidence="1" type="ORF">XbrCFBP1976_05635</name>
</gene>
<proteinExistence type="predicted"/>
<dbReference type="EMBL" id="MDCE01000006">
    <property type="protein sequence ID" value="PPV07771.1"/>
    <property type="molecule type" value="Genomic_DNA"/>
</dbReference>
<evidence type="ECO:0000313" key="1">
    <source>
        <dbReference type="EMBL" id="PPV07771.1"/>
    </source>
</evidence>
<comment type="caution">
    <text evidence="1">The sequence shown here is derived from an EMBL/GenBank/DDBJ whole genome shotgun (WGS) entry which is preliminary data.</text>
</comment>
<reference evidence="1 2" key="1">
    <citation type="submission" date="2016-08" db="EMBL/GenBank/DDBJ databases">
        <title>Evolution of the type three secretion system and type three effector repertoires in Xanthomonas.</title>
        <authorList>
            <person name="Merda D."/>
            <person name="Briand M."/>
            <person name="Bosis E."/>
            <person name="Rousseau C."/>
            <person name="Portier P."/>
            <person name="Jacques M.-A."/>
            <person name="Fischer-Le Saux M."/>
        </authorList>
    </citation>
    <scope>NUCLEOTIDE SEQUENCE [LARGE SCALE GENOMIC DNA]</scope>
    <source>
        <strain evidence="1 2">CFBP1976</strain>
    </source>
</reference>
<evidence type="ECO:0000313" key="2">
    <source>
        <dbReference type="Proteomes" id="UP000239710"/>
    </source>
</evidence>
<protein>
    <submittedName>
        <fullName evidence="1">Uncharacterized protein</fullName>
    </submittedName>
</protein>
<name>A0ABX5BW13_9XANT</name>
<dbReference type="Proteomes" id="UP000239710">
    <property type="component" value="Unassembled WGS sequence"/>
</dbReference>
<keyword evidence="2" id="KW-1185">Reference proteome</keyword>
<sequence>MRRHELREEQQSISESTSNLTNIINVVMLYLVANGGDLPQELGIHINLAGFKPLKDIVDVHCRISCFPKDNMSVIVK</sequence>
<accession>A0ABX5BW13</accession>
<organism evidence="1 2">
    <name type="scientific">Xanthomonas bromi</name>
    <dbReference type="NCBI Taxonomy" id="56449"/>
    <lineage>
        <taxon>Bacteria</taxon>
        <taxon>Pseudomonadati</taxon>
        <taxon>Pseudomonadota</taxon>
        <taxon>Gammaproteobacteria</taxon>
        <taxon>Lysobacterales</taxon>
        <taxon>Lysobacteraceae</taxon>
        <taxon>Xanthomonas</taxon>
    </lineage>
</organism>